<feature type="compositionally biased region" description="Polar residues" evidence="1">
    <location>
        <begin position="9"/>
        <end position="24"/>
    </location>
</feature>
<dbReference type="Proteomes" id="UP000270094">
    <property type="component" value="Unassembled WGS sequence"/>
</dbReference>
<protein>
    <submittedName>
        <fullName evidence="2">Uncharacterized protein</fullName>
    </submittedName>
</protein>
<dbReference type="OrthoDB" id="6134775at2759"/>
<sequence length="210" mass="23588">MAEEKQNVAHPQSYINTQIPTPTTFDPLWPTPAPGQFFHSDPRNPKRIPESKFTKFGEQASENNIPCSAYTDDICYQQQEKLGPENVSKCCQKGIYLTDVCIPGKCSNQTTQLCCFQKFLQARYACCEDDEQSLGPASTTDFSKCCFDNFVNEDECCAKEVAALYWRSVHEVCYPNTKVDYSGIKMEGGGEQKEGARERDKGKALLRDCG</sequence>
<evidence type="ECO:0000313" key="3">
    <source>
        <dbReference type="Proteomes" id="UP000270094"/>
    </source>
</evidence>
<accession>A0A3P7INP5</accession>
<reference evidence="2 3" key="1">
    <citation type="submission" date="2018-11" db="EMBL/GenBank/DDBJ databases">
        <authorList>
            <consortium name="Pathogen Informatics"/>
        </authorList>
    </citation>
    <scope>NUCLEOTIDE SEQUENCE [LARGE SCALE GENOMIC DNA]</scope>
</reference>
<keyword evidence="3" id="KW-1185">Reference proteome</keyword>
<feature type="region of interest" description="Disordered" evidence="1">
    <location>
        <begin position="1"/>
        <end position="24"/>
    </location>
</feature>
<dbReference type="AlphaFoldDB" id="A0A3P7INP5"/>
<gene>
    <name evidence="2" type="ORF">SVUK_LOCUS4411</name>
</gene>
<feature type="region of interest" description="Disordered" evidence="1">
    <location>
        <begin position="188"/>
        <end position="210"/>
    </location>
</feature>
<name>A0A3P7INP5_STRVU</name>
<proteinExistence type="predicted"/>
<evidence type="ECO:0000256" key="1">
    <source>
        <dbReference type="SAM" id="MobiDB-lite"/>
    </source>
</evidence>
<dbReference type="EMBL" id="UYYB01012160">
    <property type="protein sequence ID" value="VDM69413.1"/>
    <property type="molecule type" value="Genomic_DNA"/>
</dbReference>
<organism evidence="2 3">
    <name type="scientific">Strongylus vulgaris</name>
    <name type="common">Blood worm</name>
    <dbReference type="NCBI Taxonomy" id="40348"/>
    <lineage>
        <taxon>Eukaryota</taxon>
        <taxon>Metazoa</taxon>
        <taxon>Ecdysozoa</taxon>
        <taxon>Nematoda</taxon>
        <taxon>Chromadorea</taxon>
        <taxon>Rhabditida</taxon>
        <taxon>Rhabditina</taxon>
        <taxon>Rhabditomorpha</taxon>
        <taxon>Strongyloidea</taxon>
        <taxon>Strongylidae</taxon>
        <taxon>Strongylus</taxon>
    </lineage>
</organism>
<evidence type="ECO:0000313" key="2">
    <source>
        <dbReference type="EMBL" id="VDM69413.1"/>
    </source>
</evidence>